<dbReference type="Pfam" id="PF21203">
    <property type="entry name" value="ECM10"/>
    <property type="match status" value="1"/>
</dbReference>
<organism evidence="3 4">
    <name type="scientific">Dissophora globulifera</name>
    <dbReference type="NCBI Taxonomy" id="979702"/>
    <lineage>
        <taxon>Eukaryota</taxon>
        <taxon>Fungi</taxon>
        <taxon>Fungi incertae sedis</taxon>
        <taxon>Mucoromycota</taxon>
        <taxon>Mortierellomycotina</taxon>
        <taxon>Mortierellomycetes</taxon>
        <taxon>Mortierellales</taxon>
        <taxon>Mortierellaceae</taxon>
        <taxon>Dissophora</taxon>
    </lineage>
</organism>
<reference evidence="3" key="1">
    <citation type="journal article" date="2020" name="Fungal Divers.">
        <title>Resolving the Mortierellaceae phylogeny through synthesis of multi-gene phylogenetics and phylogenomics.</title>
        <authorList>
            <person name="Vandepol N."/>
            <person name="Liber J."/>
            <person name="Desiro A."/>
            <person name="Na H."/>
            <person name="Kennedy M."/>
            <person name="Barry K."/>
            <person name="Grigoriev I.V."/>
            <person name="Miller A.N."/>
            <person name="O'Donnell K."/>
            <person name="Stajich J.E."/>
            <person name="Bonito G."/>
        </authorList>
    </citation>
    <scope>NUCLEOTIDE SEQUENCE</scope>
    <source>
        <strain evidence="3">REB-010B</strain>
    </source>
</reference>
<keyword evidence="2" id="KW-0732">Signal</keyword>
<dbReference type="PANTHER" id="PTHR39219:SF1">
    <property type="entry name" value="ER MEMBRANE PROTEIN COMPLEX SUBUNIT 10"/>
    <property type="match status" value="1"/>
</dbReference>
<gene>
    <name evidence="3" type="primary">EMC10</name>
    <name evidence="3" type="ORF">BGZ99_007497</name>
</gene>
<comment type="caution">
    <text evidence="3">The sequence shown here is derived from an EMBL/GenBank/DDBJ whole genome shotgun (WGS) entry which is preliminary data.</text>
</comment>
<dbReference type="CDD" id="cd22209">
    <property type="entry name" value="EMC10"/>
    <property type="match status" value="1"/>
</dbReference>
<evidence type="ECO:0000256" key="1">
    <source>
        <dbReference type="SAM" id="MobiDB-lite"/>
    </source>
</evidence>
<evidence type="ECO:0000313" key="3">
    <source>
        <dbReference type="EMBL" id="KAG0315385.1"/>
    </source>
</evidence>
<keyword evidence="4" id="KW-1185">Reference proteome</keyword>
<evidence type="ECO:0000256" key="2">
    <source>
        <dbReference type="SAM" id="SignalP"/>
    </source>
</evidence>
<feature type="signal peptide" evidence="2">
    <location>
        <begin position="1"/>
        <end position="20"/>
    </location>
</feature>
<feature type="chain" id="PRO_5040339617" evidence="2">
    <location>
        <begin position="21"/>
        <end position="306"/>
    </location>
</feature>
<dbReference type="EMBL" id="JAAAIP010000542">
    <property type="protein sequence ID" value="KAG0315385.1"/>
    <property type="molecule type" value="Genomic_DNA"/>
</dbReference>
<dbReference type="AlphaFoldDB" id="A0A9P6RBY8"/>
<dbReference type="Proteomes" id="UP000738325">
    <property type="component" value="Unassembled WGS sequence"/>
</dbReference>
<feature type="region of interest" description="Disordered" evidence="1">
    <location>
        <begin position="115"/>
        <end position="134"/>
    </location>
</feature>
<protein>
    <submittedName>
        <fullName evidence="3">ER membrane protein complex subunit 10</fullName>
    </submittedName>
</protein>
<evidence type="ECO:0000313" key="4">
    <source>
        <dbReference type="Proteomes" id="UP000738325"/>
    </source>
</evidence>
<name>A0A9P6RBY8_9FUNG</name>
<accession>A0A9P6RBY8</accession>
<dbReference type="OrthoDB" id="1894652at2759"/>
<dbReference type="PANTHER" id="PTHR39219">
    <property type="entry name" value="ER MEMBRANE PROTEIN COMPLEX SUBUNIT 10"/>
    <property type="match status" value="1"/>
</dbReference>
<proteinExistence type="predicted"/>
<sequence>MRLNTYLLALTLAASVQVLAEEVTLSVWHKLSDHETFEKRGEIRLDADSWLQAQQTLSQASASSSTLSSKQKQVQQQKHYELQKQQQASLSYSNVQLSPASAATFPTEFILNVQTPSEEGESGPGEREVDEAGAFTETEEEFADRVAEWHEGEEERKIALANSAPGSYAYYQIQLREESRGWEATSSIKSCLLVASDFQEELRLHLDQEQQVFAFDYYAGESKCSDDHKKVFPLKSLDHFKNVRIELSTGQAGPKPRYTKAQAIKIDNTTGKPEEEKTFFQKYWVYVLPIVLVVLFTGGEPEKTAA</sequence>